<dbReference type="InterPro" id="IPR049730">
    <property type="entry name" value="SNF2/RAD54-like_C"/>
</dbReference>
<keyword evidence="6 13" id="KW-0863">Zinc-finger</keyword>
<dbReference type="PANTHER" id="PTHR45626">
    <property type="entry name" value="TRANSCRIPTION TERMINATION FACTOR 2-RELATED"/>
    <property type="match status" value="1"/>
</dbReference>
<dbReference type="GO" id="GO:0006281">
    <property type="term" value="P:DNA repair"/>
    <property type="evidence" value="ECO:0007669"/>
    <property type="project" value="UniProtKB-KW"/>
</dbReference>
<proteinExistence type="inferred from homology"/>
<reference evidence="18" key="1">
    <citation type="journal article" date="2020" name="Stud. Mycol.">
        <title>101 Dothideomycetes genomes: a test case for predicting lifestyles and emergence of pathogens.</title>
        <authorList>
            <person name="Haridas S."/>
            <person name="Albert R."/>
            <person name="Binder M."/>
            <person name="Bloem J."/>
            <person name="Labutti K."/>
            <person name="Salamov A."/>
            <person name="Andreopoulos B."/>
            <person name="Baker S."/>
            <person name="Barry K."/>
            <person name="Bills G."/>
            <person name="Bluhm B."/>
            <person name="Cannon C."/>
            <person name="Castanera R."/>
            <person name="Culley D."/>
            <person name="Daum C."/>
            <person name="Ezra D."/>
            <person name="Gonzalez J."/>
            <person name="Henrissat B."/>
            <person name="Kuo A."/>
            <person name="Liang C."/>
            <person name="Lipzen A."/>
            <person name="Lutzoni F."/>
            <person name="Magnuson J."/>
            <person name="Mondo S."/>
            <person name="Nolan M."/>
            <person name="Ohm R."/>
            <person name="Pangilinan J."/>
            <person name="Park H.-J."/>
            <person name="Ramirez L."/>
            <person name="Alfaro M."/>
            <person name="Sun H."/>
            <person name="Tritt A."/>
            <person name="Yoshinaga Y."/>
            <person name="Zwiers L.-H."/>
            <person name="Turgeon B."/>
            <person name="Goodwin S."/>
            <person name="Spatafora J."/>
            <person name="Crous P."/>
            <person name="Grigoriev I."/>
        </authorList>
    </citation>
    <scope>NUCLEOTIDE SEQUENCE</scope>
    <source>
        <strain evidence="18">CBS 262.69</strain>
    </source>
</reference>
<dbReference type="Gene3D" id="3.40.50.300">
    <property type="entry name" value="P-loop containing nucleotide triphosphate hydrolases"/>
    <property type="match status" value="2"/>
</dbReference>
<dbReference type="Proteomes" id="UP000799640">
    <property type="component" value="Unassembled WGS sequence"/>
</dbReference>
<gene>
    <name evidence="18" type="ORF">EJ06DRAFT_533532</name>
</gene>
<dbReference type="PROSITE" id="PS50089">
    <property type="entry name" value="ZF_RING_2"/>
    <property type="match status" value="1"/>
</dbReference>
<dbReference type="InterPro" id="IPR013083">
    <property type="entry name" value="Znf_RING/FYVE/PHD"/>
</dbReference>
<dbReference type="InterPro" id="IPR001650">
    <property type="entry name" value="Helicase_C-like"/>
</dbReference>
<evidence type="ECO:0000256" key="14">
    <source>
        <dbReference type="SAM" id="MobiDB-lite"/>
    </source>
</evidence>
<evidence type="ECO:0000256" key="6">
    <source>
        <dbReference type="ARBA" id="ARBA00022771"/>
    </source>
</evidence>
<keyword evidence="5" id="KW-0227">DNA damage</keyword>
<dbReference type="InterPro" id="IPR000330">
    <property type="entry name" value="SNF2_N"/>
</dbReference>
<dbReference type="Pfam" id="PF00271">
    <property type="entry name" value="Helicase_C"/>
    <property type="match status" value="1"/>
</dbReference>
<dbReference type="CDD" id="cd16572">
    <property type="entry name" value="RING-HC_SpRad8-like"/>
    <property type="match status" value="1"/>
</dbReference>
<dbReference type="CDD" id="cd18793">
    <property type="entry name" value="SF2_C_SNF"/>
    <property type="match status" value="1"/>
</dbReference>
<keyword evidence="9" id="KW-0862">Zinc</keyword>
<evidence type="ECO:0000256" key="4">
    <source>
        <dbReference type="ARBA" id="ARBA00022741"/>
    </source>
</evidence>
<keyword evidence="7" id="KW-0378">Hydrolase</keyword>
<organism evidence="18 19">
    <name type="scientific">Trichodelitschia bisporula</name>
    <dbReference type="NCBI Taxonomy" id="703511"/>
    <lineage>
        <taxon>Eukaryota</taxon>
        <taxon>Fungi</taxon>
        <taxon>Dikarya</taxon>
        <taxon>Ascomycota</taxon>
        <taxon>Pezizomycotina</taxon>
        <taxon>Dothideomycetes</taxon>
        <taxon>Dothideomycetes incertae sedis</taxon>
        <taxon>Phaeotrichales</taxon>
        <taxon>Phaeotrichaceae</taxon>
        <taxon>Trichodelitschia</taxon>
    </lineage>
</organism>
<name>A0A6G1HM08_9PEZI</name>
<dbReference type="OrthoDB" id="2801544at2759"/>
<feature type="region of interest" description="Disordered" evidence="14">
    <location>
        <begin position="180"/>
        <end position="214"/>
    </location>
</feature>
<evidence type="ECO:0000259" key="15">
    <source>
        <dbReference type="PROSITE" id="PS50089"/>
    </source>
</evidence>
<dbReference type="InterPro" id="IPR050628">
    <property type="entry name" value="SNF2_RAD54_helicase_TF"/>
</dbReference>
<dbReference type="EMBL" id="ML996705">
    <property type="protein sequence ID" value="KAF2396795.1"/>
    <property type="molecule type" value="Genomic_DNA"/>
</dbReference>
<evidence type="ECO:0000256" key="3">
    <source>
        <dbReference type="ARBA" id="ARBA00022723"/>
    </source>
</evidence>
<dbReference type="CDD" id="cd18008">
    <property type="entry name" value="DEXDc_SHPRH-like"/>
    <property type="match status" value="1"/>
</dbReference>
<feature type="domain" description="Helicase ATP-binding" evidence="16">
    <location>
        <begin position="537"/>
        <end position="729"/>
    </location>
</feature>
<feature type="compositionally biased region" description="Polar residues" evidence="14">
    <location>
        <begin position="404"/>
        <end position="420"/>
    </location>
</feature>
<dbReference type="GO" id="GO:0005524">
    <property type="term" value="F:ATP binding"/>
    <property type="evidence" value="ECO:0007669"/>
    <property type="project" value="UniProtKB-KW"/>
</dbReference>
<dbReference type="Gene3D" id="3.40.50.10810">
    <property type="entry name" value="Tandem AAA-ATPase domain"/>
    <property type="match status" value="1"/>
</dbReference>
<dbReference type="PROSITE" id="PS51192">
    <property type="entry name" value="HELICASE_ATP_BIND_1"/>
    <property type="match status" value="1"/>
</dbReference>
<dbReference type="SMART" id="SM00490">
    <property type="entry name" value="HELICc"/>
    <property type="match status" value="1"/>
</dbReference>
<dbReference type="SMART" id="SM00487">
    <property type="entry name" value="DEXDc"/>
    <property type="match status" value="1"/>
</dbReference>
<dbReference type="Pfam" id="PF08797">
    <property type="entry name" value="HIRAN"/>
    <property type="match status" value="1"/>
</dbReference>
<keyword evidence="10" id="KW-0067">ATP-binding</keyword>
<dbReference type="GO" id="GO:0008270">
    <property type="term" value="F:zinc ion binding"/>
    <property type="evidence" value="ECO:0007669"/>
    <property type="project" value="UniProtKB-KW"/>
</dbReference>
<dbReference type="InterPro" id="IPR038718">
    <property type="entry name" value="SNF2-like_sf"/>
</dbReference>
<keyword evidence="8" id="KW-0347">Helicase</keyword>
<feature type="region of interest" description="Disordered" evidence="14">
    <location>
        <begin position="399"/>
        <end position="436"/>
    </location>
</feature>
<evidence type="ECO:0000256" key="7">
    <source>
        <dbReference type="ARBA" id="ARBA00022801"/>
    </source>
</evidence>
<evidence type="ECO:0000256" key="9">
    <source>
        <dbReference type="ARBA" id="ARBA00022833"/>
    </source>
</evidence>
<evidence type="ECO:0000259" key="17">
    <source>
        <dbReference type="PROSITE" id="PS51194"/>
    </source>
</evidence>
<dbReference type="InterPro" id="IPR001841">
    <property type="entry name" value="Znf_RING"/>
</dbReference>
<keyword evidence="3" id="KW-0479">Metal-binding</keyword>
<dbReference type="PROSITE" id="PS51194">
    <property type="entry name" value="HELICASE_CTER"/>
    <property type="match status" value="1"/>
</dbReference>
<dbReference type="GO" id="GO:0016818">
    <property type="term" value="F:hydrolase activity, acting on acid anhydrides, in phosphorus-containing anhydrides"/>
    <property type="evidence" value="ECO:0007669"/>
    <property type="project" value="InterPro"/>
</dbReference>
<dbReference type="InterPro" id="IPR014001">
    <property type="entry name" value="Helicase_ATP-bd"/>
</dbReference>
<evidence type="ECO:0000256" key="11">
    <source>
        <dbReference type="ARBA" id="ARBA00023204"/>
    </source>
</evidence>
<dbReference type="PANTHER" id="PTHR45626:SF22">
    <property type="entry name" value="DNA REPAIR PROTEIN RAD5"/>
    <property type="match status" value="1"/>
</dbReference>
<feature type="domain" description="RING-type" evidence="15">
    <location>
        <begin position="911"/>
        <end position="956"/>
    </location>
</feature>
<evidence type="ECO:0000256" key="8">
    <source>
        <dbReference type="ARBA" id="ARBA00022806"/>
    </source>
</evidence>
<evidence type="ECO:0000256" key="13">
    <source>
        <dbReference type="PROSITE-ProRule" id="PRU00175"/>
    </source>
</evidence>
<evidence type="ECO:0000256" key="10">
    <source>
        <dbReference type="ARBA" id="ARBA00022840"/>
    </source>
</evidence>
<evidence type="ECO:0000313" key="18">
    <source>
        <dbReference type="EMBL" id="KAF2396795.1"/>
    </source>
</evidence>
<keyword evidence="4" id="KW-0547">Nucleotide-binding</keyword>
<dbReference type="GO" id="GO:0005634">
    <property type="term" value="C:nucleus"/>
    <property type="evidence" value="ECO:0007669"/>
    <property type="project" value="UniProtKB-SubCell"/>
</dbReference>
<comment type="subcellular location">
    <subcellularLocation>
        <location evidence="1">Nucleus</location>
    </subcellularLocation>
</comment>
<dbReference type="SUPFAM" id="SSF57850">
    <property type="entry name" value="RING/U-box"/>
    <property type="match status" value="1"/>
</dbReference>
<dbReference type="AlphaFoldDB" id="A0A6G1HM08"/>
<evidence type="ECO:0000313" key="19">
    <source>
        <dbReference type="Proteomes" id="UP000799640"/>
    </source>
</evidence>
<keyword evidence="11" id="KW-0234">DNA repair</keyword>
<dbReference type="Pfam" id="PF00176">
    <property type="entry name" value="SNF2-rel_dom"/>
    <property type="match status" value="1"/>
</dbReference>
<evidence type="ECO:0000256" key="5">
    <source>
        <dbReference type="ARBA" id="ARBA00022763"/>
    </source>
</evidence>
<dbReference type="InterPro" id="IPR014905">
    <property type="entry name" value="HIRAN"/>
</dbReference>
<sequence>MEKVYDLEERPAKKRRFFVEDPQFDAALKKEPSVSDATAKEEPSLSDATIKEEPSLLGTTIKEEPLLLGATVKEEPSLQDEMDAVPKTAAYAERLAANRAAYEAYCPKDEEAEDRRDAEFLASLDYIDRKASLPQFDMELFASVTGVDNLPLAQRQRLWKESEQNMERAINIYLDGVSRAKSEQPASSAPRTTARDLDNGHPPDPNTSAPPRNIALRDVPSKRYVGAFGVTGWATRSGSKLAFGDTVLIERTKPAPTAYRPYMRRSTNNTIVRFTNAQGSELGRLEDDYAQWISSLLDQKVCEFSGTCIYAPERLKVNDTVHLQLRVYLCRDTFKGAALKPLESNRAVNFHESRESEEERAIRIRQVGLVKLFDEISLIPSRASMQTEKHKREALLRVAESSDKPNSSSHVSMATQTLTQGDVPSSPPEPEDGEELKQDQLDALYRKAQSFDFNTPEAEPADTFALDLRKYQKQALHWMLSKEMDEKDRHRQQSMHPLWEEYQWPTKDVDGKELPKVPGQTAFYVNPYSGELSVNFPVQDQNCLGGILADEMGLGKTIEMLSLVHTHAGRPHPAAADNHPLPRYRPDAMQAPNTTLVVAPMSLIAQWKSEAEKASKEGTLEVHLYYGNSRSPSLRDLCNKSTPSVIITSYGTVVSEYNAAASNTGSRDLMSLDFFRIILDEAHYIKNRQSKTAKACFALQGKHRWVLTGTPIVNRLEDLFSLVHFLKVEPWSNFSFWRTFITVPFESGQWIRALDVIQTVLEPLVIRRTKDMRTPDGKTLVGLPPRTINIVHLELSKAEREVYDWIFMRVRRAFGGSIDSGTILKSYTTVLAQIMRLRQTCCHPVLVRDKSIVADEEGAAAASDLASGLADDMDLEALLARFEASDNEEQDANKYGAHVLKQIQDEANNECPICAEEPMVQQAVTGCWHAACRKCLLDFIEHQRQAGKIPRCFICREPINARDVFEVIRHEYNGAEGIAIIDKPLISLRRVKCDDASTKIAGLMSHLRRLRMEDPRAKSVVFSQFTSFLDVIQPALERDRIPYVRFDGTMSQKARAAVLEDFASRPVGMVLLLSLRAGGVGLNLTAAKRVFMMDPWWSYAVEAQAIDRVHRMGQDSEVIVTRFIIRGSIEEKMLKIQDRKKFLASSLGMMSDEDKKLQRIEDIKELLS</sequence>
<dbReference type="GO" id="GO:0004386">
    <property type="term" value="F:helicase activity"/>
    <property type="evidence" value="ECO:0007669"/>
    <property type="project" value="UniProtKB-KW"/>
</dbReference>
<comment type="similarity">
    <text evidence="2">Belongs to the SNF2/RAD54 helicase family.</text>
</comment>
<keyword evidence="19" id="KW-1185">Reference proteome</keyword>
<accession>A0A6G1HM08</accession>
<evidence type="ECO:0000256" key="12">
    <source>
        <dbReference type="ARBA" id="ARBA00023242"/>
    </source>
</evidence>
<protein>
    <recommendedName>
        <fullName evidence="20">DNA repair protein rad5</fullName>
    </recommendedName>
</protein>
<evidence type="ECO:0000259" key="16">
    <source>
        <dbReference type="PROSITE" id="PS51192"/>
    </source>
</evidence>
<dbReference type="GO" id="GO:0008094">
    <property type="term" value="F:ATP-dependent activity, acting on DNA"/>
    <property type="evidence" value="ECO:0007669"/>
    <property type="project" value="TreeGrafter"/>
</dbReference>
<dbReference type="GO" id="GO:0003676">
    <property type="term" value="F:nucleic acid binding"/>
    <property type="evidence" value="ECO:0007669"/>
    <property type="project" value="InterPro"/>
</dbReference>
<evidence type="ECO:0000256" key="2">
    <source>
        <dbReference type="ARBA" id="ARBA00007025"/>
    </source>
</evidence>
<dbReference type="Pfam" id="PF24975">
    <property type="entry name" value="UBA_Rad5"/>
    <property type="match status" value="1"/>
</dbReference>
<keyword evidence="12" id="KW-0539">Nucleus</keyword>
<evidence type="ECO:0008006" key="20">
    <source>
        <dbReference type="Google" id="ProtNLM"/>
    </source>
</evidence>
<dbReference type="Gene3D" id="3.30.40.10">
    <property type="entry name" value="Zinc/RING finger domain, C3HC4 (zinc finger)"/>
    <property type="match status" value="1"/>
</dbReference>
<feature type="compositionally biased region" description="Basic and acidic residues" evidence="14">
    <location>
        <begin position="29"/>
        <end position="54"/>
    </location>
</feature>
<feature type="domain" description="Helicase C-terminal" evidence="17">
    <location>
        <begin position="1002"/>
        <end position="1158"/>
    </location>
</feature>
<feature type="region of interest" description="Disordered" evidence="14">
    <location>
        <begin position="29"/>
        <end position="55"/>
    </location>
</feature>
<dbReference type="SUPFAM" id="SSF52540">
    <property type="entry name" value="P-loop containing nucleoside triphosphate hydrolases"/>
    <property type="match status" value="2"/>
</dbReference>
<dbReference type="InterPro" id="IPR027417">
    <property type="entry name" value="P-loop_NTPase"/>
</dbReference>
<dbReference type="SMART" id="SM00910">
    <property type="entry name" value="HIRAN"/>
    <property type="match status" value="1"/>
</dbReference>
<evidence type="ECO:0000256" key="1">
    <source>
        <dbReference type="ARBA" id="ARBA00004123"/>
    </source>
</evidence>